<dbReference type="InterPro" id="IPR016181">
    <property type="entry name" value="Acyl_CoA_acyltransferase"/>
</dbReference>
<dbReference type="Pfam" id="PF00583">
    <property type="entry name" value="Acetyltransf_1"/>
    <property type="match status" value="1"/>
</dbReference>
<dbReference type="InterPro" id="IPR050276">
    <property type="entry name" value="MshD_Acetyltransferase"/>
</dbReference>
<dbReference type="SUPFAM" id="SSF55729">
    <property type="entry name" value="Acyl-CoA N-acyltransferases (Nat)"/>
    <property type="match status" value="1"/>
</dbReference>
<dbReference type="EMBL" id="UHJL01000002">
    <property type="protein sequence ID" value="SUQ23984.1"/>
    <property type="molecule type" value="Genomic_DNA"/>
</dbReference>
<dbReference type="PANTHER" id="PTHR43617:SF2">
    <property type="entry name" value="UPF0039 PROTEIN SLL0451"/>
    <property type="match status" value="1"/>
</dbReference>
<proteinExistence type="predicted"/>
<name>A0A380S4Y4_FIBSU</name>
<dbReference type="RefSeq" id="WP_109572590.1">
    <property type="nucleotide sequence ID" value="NZ_UHJL01000002.1"/>
</dbReference>
<dbReference type="AlphaFoldDB" id="A0A380S4Y4"/>
<sequence length="207" mass="23813">MKKYNIRTEQPRDFKIVENLTREAFWNVYRPGCVEHFVLHHYRNDPSFIPELSLVMEVDGQIIGHVMYAWSKIDADDGRKIRMMTFGPISIHPNYKRQGYGKALLDYSMELARKMGAGCLLIVGNIGFYGKSGFVPAYVKGIRYADDPNSDAPYFLCKELDEGFLNGVTGSYKDPEGYFVTERMPEEFEKYEANFPPKEKLVLPGQL</sequence>
<gene>
    <name evidence="2" type="ORF">SAMN05661053_1373</name>
</gene>
<dbReference type="CDD" id="cd04301">
    <property type="entry name" value="NAT_SF"/>
    <property type="match status" value="1"/>
</dbReference>
<protein>
    <submittedName>
        <fullName evidence="2">Predicted N-acetyltransferase YhbS</fullName>
    </submittedName>
</protein>
<dbReference type="PROSITE" id="PS51186">
    <property type="entry name" value="GNAT"/>
    <property type="match status" value="1"/>
</dbReference>
<evidence type="ECO:0000313" key="3">
    <source>
        <dbReference type="Proteomes" id="UP000255423"/>
    </source>
</evidence>
<dbReference type="GO" id="GO:0016747">
    <property type="term" value="F:acyltransferase activity, transferring groups other than amino-acyl groups"/>
    <property type="evidence" value="ECO:0007669"/>
    <property type="project" value="InterPro"/>
</dbReference>
<evidence type="ECO:0000313" key="2">
    <source>
        <dbReference type="EMBL" id="SUQ23984.1"/>
    </source>
</evidence>
<accession>A0A380S4Y4</accession>
<feature type="domain" description="N-acetyltransferase" evidence="1">
    <location>
        <begin position="4"/>
        <end position="161"/>
    </location>
</feature>
<dbReference type="InterPro" id="IPR000182">
    <property type="entry name" value="GNAT_dom"/>
</dbReference>
<reference evidence="2 3" key="1">
    <citation type="submission" date="2017-08" db="EMBL/GenBank/DDBJ databases">
        <authorList>
            <person name="de Groot N.N."/>
        </authorList>
    </citation>
    <scope>NUCLEOTIDE SEQUENCE [LARGE SCALE GENOMIC DNA]</scope>
    <source>
        <strain evidence="2 3">HM2</strain>
    </source>
</reference>
<dbReference type="Proteomes" id="UP000255423">
    <property type="component" value="Unassembled WGS sequence"/>
</dbReference>
<keyword evidence="2" id="KW-0808">Transferase</keyword>
<organism evidence="2 3">
    <name type="scientific">Fibrobacter succinogenes</name>
    <name type="common">Bacteroides succinogenes</name>
    <dbReference type="NCBI Taxonomy" id="833"/>
    <lineage>
        <taxon>Bacteria</taxon>
        <taxon>Pseudomonadati</taxon>
        <taxon>Fibrobacterota</taxon>
        <taxon>Fibrobacteria</taxon>
        <taxon>Fibrobacterales</taxon>
        <taxon>Fibrobacteraceae</taxon>
        <taxon>Fibrobacter</taxon>
    </lineage>
</organism>
<dbReference type="Gene3D" id="3.40.630.30">
    <property type="match status" value="1"/>
</dbReference>
<dbReference type="PANTHER" id="PTHR43617">
    <property type="entry name" value="L-AMINO ACID N-ACETYLTRANSFERASE"/>
    <property type="match status" value="1"/>
</dbReference>
<evidence type="ECO:0000259" key="1">
    <source>
        <dbReference type="PROSITE" id="PS51186"/>
    </source>
</evidence>